<reference evidence="1 2" key="1">
    <citation type="submission" date="2019-10" db="EMBL/GenBank/DDBJ databases">
        <authorList>
            <person name="Palmer J.M."/>
        </authorList>
    </citation>
    <scope>NUCLEOTIDE SEQUENCE [LARGE SCALE GENOMIC DNA]</scope>
    <source>
        <strain evidence="1 2">TWF506</strain>
    </source>
</reference>
<accession>A0AAN8N088</accession>
<organism evidence="1 2">
    <name type="scientific">Arthrobotrys conoides</name>
    <dbReference type="NCBI Taxonomy" id="74498"/>
    <lineage>
        <taxon>Eukaryota</taxon>
        <taxon>Fungi</taxon>
        <taxon>Dikarya</taxon>
        <taxon>Ascomycota</taxon>
        <taxon>Pezizomycotina</taxon>
        <taxon>Orbiliomycetes</taxon>
        <taxon>Orbiliales</taxon>
        <taxon>Orbiliaceae</taxon>
        <taxon>Arthrobotrys</taxon>
    </lineage>
</organism>
<name>A0AAN8N088_9PEZI</name>
<sequence length="217" mass="24463">MTYAPVVDSNLEALWTLWFIHDQYHRVRQYVGYIDIETASETLQRAKENLRASASRSIDDTEDVYPVVFSPANWAKHLSTNFKPKDLLSNVNTDCRQTRHWSFEKATNEARSQLTKAQSDLGKSLSDTALSLVTFYLQRAIKTSANPAEAIKTLKWDTVATQLKISFDGPDKRCTTRVLEALGNLYSGVLQKEITKGGTKLLSLLESQIKSVSMDIN</sequence>
<dbReference type="EMBL" id="JAVHJM010000015">
    <property type="protein sequence ID" value="KAK6497324.1"/>
    <property type="molecule type" value="Genomic_DNA"/>
</dbReference>
<proteinExistence type="predicted"/>
<dbReference type="AlphaFoldDB" id="A0AAN8N088"/>
<keyword evidence="2" id="KW-1185">Reference proteome</keyword>
<gene>
    <name evidence="1" type="ORF">TWF506_004797</name>
</gene>
<comment type="caution">
    <text evidence="1">The sequence shown here is derived from an EMBL/GenBank/DDBJ whole genome shotgun (WGS) entry which is preliminary data.</text>
</comment>
<evidence type="ECO:0000313" key="2">
    <source>
        <dbReference type="Proteomes" id="UP001307849"/>
    </source>
</evidence>
<evidence type="ECO:0000313" key="1">
    <source>
        <dbReference type="EMBL" id="KAK6497324.1"/>
    </source>
</evidence>
<protein>
    <submittedName>
        <fullName evidence="1">Uncharacterized protein</fullName>
    </submittedName>
</protein>
<dbReference type="Proteomes" id="UP001307849">
    <property type="component" value="Unassembled WGS sequence"/>
</dbReference>